<sequence>MVPVRVHVYGPSALLVELTDLSEVLGLHAALRRDPPSGLIESVPAARSLLVSFDPAVTTAAITAADIRARDFEPHVFGEGSGEGEGEGAGPEAVIRVRYDGADLPEVTGLTGLDAEQVIRRHSSCSYVVALIGIAPGFYFLAGGHPALRVPRRRSPRLSVPKGSVALADVFTGVYPRTGPGGWQVIGHTSDELWDLTRRPSALLAPGTRVRFLREPG</sequence>
<reference evidence="7" key="1">
    <citation type="journal article" date="2019" name="Int. J. Syst. Evol. Microbiol.">
        <title>The Global Catalogue of Microorganisms (GCM) 10K type strain sequencing project: providing services to taxonomists for standard genome sequencing and annotation.</title>
        <authorList>
            <consortium name="The Broad Institute Genomics Platform"/>
            <consortium name="The Broad Institute Genome Sequencing Center for Infectious Disease"/>
            <person name="Wu L."/>
            <person name="Ma J."/>
        </authorList>
    </citation>
    <scope>NUCLEOTIDE SEQUENCE [LARGE SCALE GENOMIC DNA]</scope>
    <source>
        <strain evidence="7">JCM 17326</strain>
    </source>
</reference>
<dbReference type="PANTHER" id="PTHR34698">
    <property type="entry name" value="5-OXOPROLINASE SUBUNIT B"/>
    <property type="match status" value="1"/>
</dbReference>
<keyword evidence="7" id="KW-1185">Reference proteome</keyword>
<dbReference type="SMART" id="SM00796">
    <property type="entry name" value="AHS1"/>
    <property type="match status" value="1"/>
</dbReference>
<keyword evidence="3" id="KW-0067">ATP-binding</keyword>
<dbReference type="EMBL" id="BAABDQ010000022">
    <property type="protein sequence ID" value="GAA3585717.1"/>
    <property type="molecule type" value="Genomic_DNA"/>
</dbReference>
<comment type="caution">
    <text evidence="6">The sequence shown here is derived from an EMBL/GenBank/DDBJ whole genome shotgun (WGS) entry which is preliminary data.</text>
</comment>
<dbReference type="InterPro" id="IPR029000">
    <property type="entry name" value="Cyclophilin-like_dom_sf"/>
</dbReference>
<evidence type="ECO:0000256" key="4">
    <source>
        <dbReference type="SAM" id="Phobius"/>
    </source>
</evidence>
<keyword evidence="4" id="KW-0812">Transmembrane</keyword>
<accession>A0ABP6YQN1</accession>
<organism evidence="6 7">
    <name type="scientific">Nonomuraea rosea</name>
    <dbReference type="NCBI Taxonomy" id="638574"/>
    <lineage>
        <taxon>Bacteria</taxon>
        <taxon>Bacillati</taxon>
        <taxon>Actinomycetota</taxon>
        <taxon>Actinomycetes</taxon>
        <taxon>Streptosporangiales</taxon>
        <taxon>Streptosporangiaceae</taxon>
        <taxon>Nonomuraea</taxon>
    </lineage>
</organism>
<dbReference type="Proteomes" id="UP001500630">
    <property type="component" value="Unassembled WGS sequence"/>
</dbReference>
<feature type="domain" description="Carboxyltransferase" evidence="5">
    <location>
        <begin position="4"/>
        <end position="204"/>
    </location>
</feature>
<evidence type="ECO:0000313" key="7">
    <source>
        <dbReference type="Proteomes" id="UP001500630"/>
    </source>
</evidence>
<protein>
    <recommendedName>
        <fullName evidence="5">Carboxyltransferase domain-containing protein</fullName>
    </recommendedName>
</protein>
<keyword evidence="1" id="KW-0547">Nucleotide-binding</keyword>
<evidence type="ECO:0000256" key="1">
    <source>
        <dbReference type="ARBA" id="ARBA00022741"/>
    </source>
</evidence>
<proteinExistence type="predicted"/>
<evidence type="ECO:0000256" key="2">
    <source>
        <dbReference type="ARBA" id="ARBA00022801"/>
    </source>
</evidence>
<dbReference type="InterPro" id="IPR003833">
    <property type="entry name" value="CT_C_D"/>
</dbReference>
<keyword evidence="4" id="KW-0472">Membrane</keyword>
<dbReference type="Pfam" id="PF02682">
    <property type="entry name" value="CT_C_D"/>
    <property type="match status" value="1"/>
</dbReference>
<dbReference type="InterPro" id="IPR010016">
    <property type="entry name" value="PxpB"/>
</dbReference>
<evidence type="ECO:0000256" key="3">
    <source>
        <dbReference type="ARBA" id="ARBA00022840"/>
    </source>
</evidence>
<feature type="transmembrane region" description="Helical" evidence="4">
    <location>
        <begin position="127"/>
        <end position="148"/>
    </location>
</feature>
<keyword evidence="4" id="KW-1133">Transmembrane helix</keyword>
<dbReference type="Gene3D" id="2.40.100.10">
    <property type="entry name" value="Cyclophilin-like"/>
    <property type="match status" value="1"/>
</dbReference>
<evidence type="ECO:0000259" key="5">
    <source>
        <dbReference type="SMART" id="SM00796"/>
    </source>
</evidence>
<dbReference type="SUPFAM" id="SSF50891">
    <property type="entry name" value="Cyclophilin-like"/>
    <property type="match status" value="1"/>
</dbReference>
<name>A0ABP6YQN1_9ACTN</name>
<evidence type="ECO:0000313" key="6">
    <source>
        <dbReference type="EMBL" id="GAA3585717.1"/>
    </source>
</evidence>
<dbReference type="SUPFAM" id="SSF160467">
    <property type="entry name" value="PH0987 N-terminal domain-like"/>
    <property type="match status" value="1"/>
</dbReference>
<dbReference type="Gene3D" id="3.30.1360.40">
    <property type="match status" value="1"/>
</dbReference>
<dbReference type="PANTHER" id="PTHR34698:SF2">
    <property type="entry name" value="5-OXOPROLINASE SUBUNIT B"/>
    <property type="match status" value="1"/>
</dbReference>
<keyword evidence="2" id="KW-0378">Hydrolase</keyword>
<gene>
    <name evidence="6" type="ORF">GCM10022419_079700</name>
</gene>